<reference evidence="1" key="1">
    <citation type="submission" date="2020-01" db="EMBL/GenBank/DDBJ databases">
        <title>The chloroplast and mitochondrion of a new freshwater red algal species from China.</title>
        <authorList>
            <person name="Fang K."/>
            <person name="Xie S."/>
        </authorList>
    </citation>
    <scope>NUCLEOTIDE SEQUENCE</scope>
    <source>
        <strain evidence="1">SAS-FKP1901</strain>
    </source>
</reference>
<accession>A0A8K1YV68</accession>
<protein>
    <submittedName>
        <fullName evidence="1">Uncharacterized protein</fullName>
    </submittedName>
</protein>
<name>A0A8K1YV68_9FLOR</name>
<keyword evidence="1" id="KW-0150">Chloroplast</keyword>
<proteinExistence type="predicted"/>
<organism evidence="1">
    <name type="scientific">Batrachospermum sp</name>
    <dbReference type="NCBI Taxonomy" id="31373"/>
    <lineage>
        <taxon>Eukaryota</taxon>
        <taxon>Rhodophyta</taxon>
        <taxon>Florideophyceae</taxon>
        <taxon>Nemaliophycidae</taxon>
        <taxon>Batrachospermales</taxon>
        <taxon>Batrachospermaceae</taxon>
        <taxon>Batrachospermum</taxon>
    </lineage>
</organism>
<gene>
    <name evidence="1" type="primary">orf142</name>
</gene>
<geneLocation type="chloroplast" evidence="1"/>
<sequence>MDSHIFIKKNLDILLISIESLDPYILEDTILKSNTFNLIELFIIRNKNCMRYKNQILFLKYCKILILLQEISQIFCRVEIQQNLNNRFKEYIHFNNFADSKEIEINNYLKRFQVNYRKSIQPYLLGKTNYNSSKDISNIGLVNLFILYQINSFKGTYILLLYLIIKNITISLHLPR</sequence>
<keyword evidence="1" id="KW-0934">Plastid</keyword>
<evidence type="ECO:0000313" key="1">
    <source>
        <dbReference type="EMBL" id="UEQ12263.1"/>
    </source>
</evidence>
<dbReference type="EMBL" id="MN905507">
    <property type="protein sequence ID" value="UEQ12263.1"/>
    <property type="molecule type" value="Genomic_DNA"/>
</dbReference>
<dbReference type="AlphaFoldDB" id="A0A8K1YV68"/>